<dbReference type="EMBL" id="BGPR01001826">
    <property type="protein sequence ID" value="GBM62603.1"/>
    <property type="molecule type" value="Genomic_DNA"/>
</dbReference>
<proteinExistence type="predicted"/>
<dbReference type="Proteomes" id="UP000499080">
    <property type="component" value="Unassembled WGS sequence"/>
</dbReference>
<name>A0A4Y2HBD7_ARAVE</name>
<protein>
    <submittedName>
        <fullName evidence="1">Uncharacterized protein</fullName>
    </submittedName>
</protein>
<gene>
    <name evidence="1" type="ORF">AVEN_243347_1</name>
</gene>
<sequence>MFLWMSGTACNELVPERCSMLPVKRSGKMWRIRPACPEIHAQNVHGARFDARVHIGILLFSASQEFERCDPMFHSNCAHFGAGIIQGGRGARASPAPGCCAAPTVEISGADYSAMVDK</sequence>
<evidence type="ECO:0000313" key="1">
    <source>
        <dbReference type="EMBL" id="GBM62603.1"/>
    </source>
</evidence>
<evidence type="ECO:0000313" key="2">
    <source>
        <dbReference type="Proteomes" id="UP000499080"/>
    </source>
</evidence>
<reference evidence="1 2" key="1">
    <citation type="journal article" date="2019" name="Sci. Rep.">
        <title>Orb-weaving spider Araneus ventricosus genome elucidates the spidroin gene catalogue.</title>
        <authorList>
            <person name="Kono N."/>
            <person name="Nakamura H."/>
            <person name="Ohtoshi R."/>
            <person name="Moran D.A.P."/>
            <person name="Shinohara A."/>
            <person name="Yoshida Y."/>
            <person name="Fujiwara M."/>
            <person name="Mori M."/>
            <person name="Tomita M."/>
            <person name="Arakawa K."/>
        </authorList>
    </citation>
    <scope>NUCLEOTIDE SEQUENCE [LARGE SCALE GENOMIC DNA]</scope>
</reference>
<accession>A0A4Y2HBD7</accession>
<dbReference type="AlphaFoldDB" id="A0A4Y2HBD7"/>
<comment type="caution">
    <text evidence="1">The sequence shown here is derived from an EMBL/GenBank/DDBJ whole genome shotgun (WGS) entry which is preliminary data.</text>
</comment>
<keyword evidence="2" id="KW-1185">Reference proteome</keyword>
<organism evidence="1 2">
    <name type="scientific">Araneus ventricosus</name>
    <name type="common">Orbweaver spider</name>
    <name type="synonym">Epeira ventricosa</name>
    <dbReference type="NCBI Taxonomy" id="182803"/>
    <lineage>
        <taxon>Eukaryota</taxon>
        <taxon>Metazoa</taxon>
        <taxon>Ecdysozoa</taxon>
        <taxon>Arthropoda</taxon>
        <taxon>Chelicerata</taxon>
        <taxon>Arachnida</taxon>
        <taxon>Araneae</taxon>
        <taxon>Araneomorphae</taxon>
        <taxon>Entelegynae</taxon>
        <taxon>Araneoidea</taxon>
        <taxon>Araneidae</taxon>
        <taxon>Araneus</taxon>
    </lineage>
</organism>